<keyword evidence="1 3" id="KW-0560">Oxidoreductase</keyword>
<comment type="similarity">
    <text evidence="3">Belongs to the aldehyde dehydrogenase family.</text>
</comment>
<evidence type="ECO:0000259" key="4">
    <source>
        <dbReference type="Pfam" id="PF00171"/>
    </source>
</evidence>
<evidence type="ECO:0000256" key="3">
    <source>
        <dbReference type="RuleBase" id="RU003345"/>
    </source>
</evidence>
<dbReference type="CDD" id="cd07103">
    <property type="entry name" value="ALDH_F5_SSADH_GabD"/>
    <property type="match status" value="1"/>
</dbReference>
<feature type="active site" evidence="2">
    <location>
        <position position="257"/>
    </location>
</feature>
<dbReference type="PANTHER" id="PTHR43353:SF5">
    <property type="entry name" value="SUCCINATE-SEMIALDEHYDE DEHYDROGENASE, MITOCHONDRIAL"/>
    <property type="match status" value="1"/>
</dbReference>
<dbReference type="InterPro" id="IPR015590">
    <property type="entry name" value="Aldehyde_DH_dom"/>
</dbReference>
<evidence type="ECO:0000256" key="1">
    <source>
        <dbReference type="ARBA" id="ARBA00023002"/>
    </source>
</evidence>
<dbReference type="GO" id="GO:0016491">
    <property type="term" value="F:oxidoreductase activity"/>
    <property type="evidence" value="ECO:0007669"/>
    <property type="project" value="UniProtKB-KW"/>
</dbReference>
<dbReference type="InterPro" id="IPR016161">
    <property type="entry name" value="Ald_DH/histidinol_DH"/>
</dbReference>
<dbReference type="PROSITE" id="PS00687">
    <property type="entry name" value="ALDEHYDE_DEHYDR_GLU"/>
    <property type="match status" value="1"/>
</dbReference>
<evidence type="ECO:0000313" key="6">
    <source>
        <dbReference type="Proteomes" id="UP001486207"/>
    </source>
</evidence>
<organism evidence="5 6">
    <name type="scientific">Streptomyces lanatus</name>
    <dbReference type="NCBI Taxonomy" id="66900"/>
    <lineage>
        <taxon>Bacteria</taxon>
        <taxon>Bacillati</taxon>
        <taxon>Actinomycetota</taxon>
        <taxon>Actinomycetes</taxon>
        <taxon>Kitasatosporales</taxon>
        <taxon>Streptomycetaceae</taxon>
        <taxon>Streptomyces</taxon>
    </lineage>
</organism>
<dbReference type="Proteomes" id="UP001486207">
    <property type="component" value="Unassembled WGS sequence"/>
</dbReference>
<dbReference type="RefSeq" id="WP_308437720.1">
    <property type="nucleotide sequence ID" value="NZ_BNBM01000029.1"/>
</dbReference>
<feature type="domain" description="Aldehyde dehydrogenase" evidence="4">
    <location>
        <begin position="20"/>
        <end position="480"/>
    </location>
</feature>
<dbReference type="Gene3D" id="3.40.309.10">
    <property type="entry name" value="Aldehyde Dehydrogenase, Chain A, domain 2"/>
    <property type="match status" value="1"/>
</dbReference>
<proteinExistence type="inferred from homology"/>
<dbReference type="EMBL" id="JBEPFB010000031">
    <property type="protein sequence ID" value="MER7379311.1"/>
    <property type="molecule type" value="Genomic_DNA"/>
</dbReference>
<dbReference type="SUPFAM" id="SSF53720">
    <property type="entry name" value="ALDH-like"/>
    <property type="match status" value="1"/>
</dbReference>
<dbReference type="InterPro" id="IPR016162">
    <property type="entry name" value="Ald_DH_N"/>
</dbReference>
<gene>
    <name evidence="5" type="ORF">ABT384_42685</name>
</gene>
<evidence type="ECO:0000313" key="5">
    <source>
        <dbReference type="EMBL" id="MER7379311.1"/>
    </source>
</evidence>
<dbReference type="PANTHER" id="PTHR43353">
    <property type="entry name" value="SUCCINATE-SEMIALDEHYDE DEHYDROGENASE, MITOCHONDRIAL"/>
    <property type="match status" value="1"/>
</dbReference>
<dbReference type="Pfam" id="PF00171">
    <property type="entry name" value="Aldedh"/>
    <property type="match status" value="1"/>
</dbReference>
<dbReference type="Gene3D" id="3.40.605.10">
    <property type="entry name" value="Aldehyde Dehydrogenase, Chain A, domain 1"/>
    <property type="match status" value="1"/>
</dbReference>
<reference evidence="5 6" key="1">
    <citation type="submission" date="2024-06" db="EMBL/GenBank/DDBJ databases">
        <title>The Natural Products Discovery Center: Release of the First 8490 Sequenced Strains for Exploring Actinobacteria Biosynthetic Diversity.</title>
        <authorList>
            <person name="Kalkreuter E."/>
            <person name="Kautsar S.A."/>
            <person name="Yang D."/>
            <person name="Bader C.D."/>
            <person name="Teijaro C.N."/>
            <person name="Fluegel L."/>
            <person name="Davis C.M."/>
            <person name="Simpson J.R."/>
            <person name="Lauterbach L."/>
            <person name="Steele A.D."/>
            <person name="Gui C."/>
            <person name="Meng S."/>
            <person name="Li G."/>
            <person name="Viehrig K."/>
            <person name="Ye F."/>
            <person name="Su P."/>
            <person name="Kiefer A.F."/>
            <person name="Nichols A."/>
            <person name="Cepeda A.J."/>
            <person name="Yan W."/>
            <person name="Fan B."/>
            <person name="Jiang Y."/>
            <person name="Adhikari A."/>
            <person name="Zheng C.-J."/>
            <person name="Schuster L."/>
            <person name="Cowan T.M."/>
            <person name="Smanski M.J."/>
            <person name="Chevrette M.G."/>
            <person name="De Carvalho L.P.S."/>
            <person name="Shen B."/>
        </authorList>
    </citation>
    <scope>NUCLEOTIDE SEQUENCE [LARGE SCALE GENOMIC DNA]</scope>
    <source>
        <strain evidence="5 6">NPDC000155</strain>
    </source>
</reference>
<protein>
    <submittedName>
        <fullName evidence="5">NAD-dependent succinate-semialdehyde dehydrogenase</fullName>
        <ecNumber evidence="5">1.2.1.-</ecNumber>
    </submittedName>
</protein>
<dbReference type="InterPro" id="IPR016163">
    <property type="entry name" value="Ald_DH_C"/>
</dbReference>
<dbReference type="InterPro" id="IPR029510">
    <property type="entry name" value="Ald_DH_CS_GLU"/>
</dbReference>
<sequence>MDEKTLVEQVPTGLFIAGRWRESSTATSLVVEDPSLGAPLARVADASVEDGVAALDAAAAAAADWARTPARERGEILRRAFEMVTARIEEFALLITLEMGKPLAESRAEVTYGAEFLRWFSEEAPRIAGRYGVSPVGGTRLVTTKGPVGPCLMITPWNFPLAMATRKIAPAVAAGCTMVVKPAKQTPLTTLLFTQVMADAGLPDGVLNVITTRTTGDVVSRLIRDPRLRKLTFTGSTPVGQNLMEQSANRLLRLSMELGGNAPFLVFEDADLDAAVEGAVAAKMRNTGEACTAANRFFVHRKLAPDFTARFAERLAQLKIGRGTEDGAQVGPLIDDKARDDVARRVEEAVAAGANVRTGGTRLDGPGYFYTPTLVEALPGAARLLSEETFGPVAPVVSFDDEAEAIAQANDTDYGLASYIFTRDLDRGIRVAESLETGMVGLNAGVISNAAAPFGGIKASGFGREGGAEGIEEYLNTKYIGMSVSAG</sequence>
<accession>A0ABV1Y677</accession>
<evidence type="ECO:0000256" key="2">
    <source>
        <dbReference type="PROSITE-ProRule" id="PRU10007"/>
    </source>
</evidence>
<keyword evidence="6" id="KW-1185">Reference proteome</keyword>
<dbReference type="EC" id="1.2.1.-" evidence="5"/>
<dbReference type="InterPro" id="IPR050740">
    <property type="entry name" value="Aldehyde_DH_Superfamily"/>
</dbReference>
<name>A0ABV1Y677_9ACTN</name>
<comment type="caution">
    <text evidence="5">The sequence shown here is derived from an EMBL/GenBank/DDBJ whole genome shotgun (WGS) entry which is preliminary data.</text>
</comment>